<sequence length="585" mass="61861">MSLFILAYLAGVLTILSPCILPVVPFILAQANRSLHRQSFLRNSLPMLLGLAFAFAAVASLAAVAGGWAVQANRFGRAVALILLAGFGLSLIFPSLAARFASPLVGAGSRLAAWTEEGRAQSGPAGTLSSVVLGVATGLLWTPCAGPVLGLILSGAALNGPGPQTSALLLAYGLGAASSLAAAILAGRQLLARLRPSLPWVERARRLTGAAVIGSVALLGLGLDTSLLQRLSAEQTSRLENTLMTSIANPLGRFGQSADAAVPDTLSGPLAALLDRQGWINSPPLRAEALRGKVVVVSFWTYSCINCLRALPHLKAWADRYKDQGLVVIGVHAPEFAFEKDPDNVARGSAALGVRYPVVLDNEFRIWRAFGNAGWPGVHIVGADGRIRHQATGEGRYDQSEQVIRRLLTEANAIGTAGSSQPVEGRGAQKQADWSNLRSPETYLGHDKAERFASPGSLTPDEPREYRHPAALPANGWSLSGNWTVGPEFAALNQAGGGLRYRVHARDLHLVLVPGSPDRPVRFRVRIDGAAPGASHGSDIDEQGLGTVRDGRLYQLVRQAGPVTDRTVEIEFLDPGVRAYAFTFG</sequence>
<dbReference type="Gene3D" id="3.40.30.10">
    <property type="entry name" value="Glutaredoxin"/>
    <property type="match status" value="1"/>
</dbReference>
<gene>
    <name evidence="3" type="ORF">BHK69_22375</name>
</gene>
<evidence type="ECO:0000259" key="2">
    <source>
        <dbReference type="PROSITE" id="PS51352"/>
    </source>
</evidence>
<feature type="transmembrane region" description="Helical" evidence="1">
    <location>
        <begin position="6"/>
        <end position="28"/>
    </location>
</feature>
<dbReference type="Gene3D" id="2.60.120.260">
    <property type="entry name" value="Galactose-binding domain-like"/>
    <property type="match status" value="1"/>
</dbReference>
<feature type="transmembrane region" description="Helical" evidence="1">
    <location>
        <begin position="131"/>
        <end position="153"/>
    </location>
</feature>
<dbReference type="InterPro" id="IPR000866">
    <property type="entry name" value="AhpC/TSA"/>
</dbReference>
<dbReference type="InterPro" id="IPR050553">
    <property type="entry name" value="Thioredoxin_ResA/DsbE_sf"/>
</dbReference>
<dbReference type="GO" id="GO:0016209">
    <property type="term" value="F:antioxidant activity"/>
    <property type="evidence" value="ECO:0007669"/>
    <property type="project" value="InterPro"/>
</dbReference>
<keyword evidence="1" id="KW-0472">Membrane</keyword>
<organism evidence="3 4">
    <name type="scientific">Bosea vaviloviae</name>
    <dbReference type="NCBI Taxonomy" id="1526658"/>
    <lineage>
        <taxon>Bacteria</taxon>
        <taxon>Pseudomonadati</taxon>
        <taxon>Pseudomonadota</taxon>
        <taxon>Alphaproteobacteria</taxon>
        <taxon>Hyphomicrobiales</taxon>
        <taxon>Boseaceae</taxon>
        <taxon>Bosea</taxon>
    </lineage>
</organism>
<keyword evidence="1" id="KW-1133">Transmembrane helix</keyword>
<keyword evidence="4" id="KW-1185">Reference proteome</keyword>
<dbReference type="Pfam" id="PF00578">
    <property type="entry name" value="AhpC-TSA"/>
    <property type="match status" value="1"/>
</dbReference>
<feature type="domain" description="Thioredoxin" evidence="2">
    <location>
        <begin position="252"/>
        <end position="409"/>
    </location>
</feature>
<dbReference type="InterPro" id="IPR041017">
    <property type="entry name" value="Thioredoxin_10"/>
</dbReference>
<feature type="transmembrane region" description="Helical" evidence="1">
    <location>
        <begin position="48"/>
        <end position="69"/>
    </location>
</feature>
<feature type="transmembrane region" description="Helical" evidence="1">
    <location>
        <begin position="75"/>
        <end position="93"/>
    </location>
</feature>
<dbReference type="Proteomes" id="UP000094969">
    <property type="component" value="Chromosome"/>
</dbReference>
<dbReference type="Pfam" id="PF17991">
    <property type="entry name" value="Thioredoxin_10"/>
    <property type="match status" value="1"/>
</dbReference>
<dbReference type="PANTHER" id="PTHR42852:SF13">
    <property type="entry name" value="PROTEIN DIPZ"/>
    <property type="match status" value="1"/>
</dbReference>
<dbReference type="InterPro" id="IPR013766">
    <property type="entry name" value="Thioredoxin_domain"/>
</dbReference>
<feature type="transmembrane region" description="Helical" evidence="1">
    <location>
        <begin position="165"/>
        <end position="186"/>
    </location>
</feature>
<dbReference type="AlphaFoldDB" id="A0A1D7U626"/>
<evidence type="ECO:0000256" key="1">
    <source>
        <dbReference type="SAM" id="Phobius"/>
    </source>
</evidence>
<name>A0A1D7U626_9HYPH</name>
<dbReference type="EMBL" id="CP017147">
    <property type="protein sequence ID" value="AOO82813.1"/>
    <property type="molecule type" value="Genomic_DNA"/>
</dbReference>
<keyword evidence="1" id="KW-0812">Transmembrane</keyword>
<evidence type="ECO:0000313" key="3">
    <source>
        <dbReference type="EMBL" id="AOO82813.1"/>
    </source>
</evidence>
<dbReference type="RefSeq" id="WP_069692019.1">
    <property type="nucleotide sequence ID" value="NZ_CP017147.1"/>
</dbReference>
<dbReference type="KEGG" id="bvv:BHK69_22375"/>
<dbReference type="OrthoDB" id="9811352at2"/>
<dbReference type="PANTHER" id="PTHR42852">
    <property type="entry name" value="THIOL:DISULFIDE INTERCHANGE PROTEIN DSBE"/>
    <property type="match status" value="1"/>
</dbReference>
<dbReference type="InterPro" id="IPR036249">
    <property type="entry name" value="Thioredoxin-like_sf"/>
</dbReference>
<dbReference type="GO" id="GO:0016491">
    <property type="term" value="F:oxidoreductase activity"/>
    <property type="evidence" value="ECO:0007669"/>
    <property type="project" value="InterPro"/>
</dbReference>
<accession>A0A1D7U626</accession>
<protein>
    <submittedName>
        <fullName evidence="3">Cytochrome C biogenesis protein</fullName>
    </submittedName>
</protein>
<proteinExistence type="predicted"/>
<evidence type="ECO:0000313" key="4">
    <source>
        <dbReference type="Proteomes" id="UP000094969"/>
    </source>
</evidence>
<dbReference type="STRING" id="1526658.BHK69_22375"/>
<reference evidence="3 4" key="1">
    <citation type="journal article" date="2015" name="Antonie Van Leeuwenhoek">
        <title>Bosea vaviloviae sp. nov., a new species of slow-growing rhizobia isolated from nodules of the relict species Vavilovia formosa (Stev.) Fed.</title>
        <authorList>
            <person name="Safronova V.I."/>
            <person name="Kuznetsova I.G."/>
            <person name="Sazanova A.L."/>
            <person name="Kimeklis A.K."/>
            <person name="Belimov A.A."/>
            <person name="Andronov E.E."/>
            <person name="Pinaev A.G."/>
            <person name="Chizhevskaya E.P."/>
            <person name="Pukhaev A.R."/>
            <person name="Popov K.P."/>
            <person name="Willems A."/>
            <person name="Tikhonovich I.A."/>
        </authorList>
    </citation>
    <scope>NUCLEOTIDE SEQUENCE [LARGE SCALE GENOMIC DNA]</scope>
    <source>
        <strain evidence="3 4">Vaf18</strain>
    </source>
</reference>
<dbReference type="PROSITE" id="PS51352">
    <property type="entry name" value="THIOREDOXIN_2"/>
    <property type="match status" value="1"/>
</dbReference>
<dbReference type="SUPFAM" id="SSF52833">
    <property type="entry name" value="Thioredoxin-like"/>
    <property type="match status" value="1"/>
</dbReference>